<dbReference type="RefSeq" id="XP_040702395.1">
    <property type="nucleotide sequence ID" value="XM_040850433.1"/>
</dbReference>
<feature type="region of interest" description="Disordered" evidence="1">
    <location>
        <begin position="1"/>
        <end position="23"/>
    </location>
</feature>
<dbReference type="STRING" id="1036612.A0A1L9TGM9"/>
<protein>
    <submittedName>
        <fullName evidence="2">Uncharacterized protein</fullName>
    </submittedName>
</protein>
<sequence length="1084" mass="123769">MSPANSVTASAASSPENEEVVGNISDHDLRMDGVLRETMNHLTFNILAELDDDALHSSQLSTLAEHERQSEQRLRLIEEIMGIMEILVSVSDPEYLLITWPYDRRDWPLLRDAIEEGIICRSYVNNFMMATWEKILASRLQGKELDYQLPPIRIRVPLVTFPEDTQLGHHHLGILYPFNRNRVMEEVWATSANNQRIPTIPTRRRRRPIQRPDRIYPLIKSKENETDDSWKVFPTVIFPDLRMIILRLTTNLVETYHPQLRHIPYRRIIHTFGGPQGITNRLLQYVDSSIVNLCGKKIKVELLDEVQAQQLQRVDQWPPNSGYLDYVTDDNDGRYCRFYVGQSSLPKKRIREHIRCAASLIPQSLHYFVVWMGKGRRAMNFIKLWTLSHADSLDEEYRLTFANILEMSLSAAFQALPQHAIETYFGEMPWDTYSNVGLNILSPLYQGVSIKSHIRQAYTLQVGESRDPQIRMWPSFRNQTRERDEGVEKWDQGQQPVKWSEYANIFQSAISTTGISLGDDIFGIRTSLDTSISNRVSAQEQVSIAVMGLTGEHVRDEYPVGSATAKIGIILSSCTLRVEATERDDVYVPWGIRESGFDEAACLLWFADPRERSLTRKIQTADCHGEVTKALRDFNRHIIETGQLQVIILDGKEASEYVRPGLPPDSMQPFEITLYCGRISGFVEKKGNTLKRVYIETPCSLVCLWASPGPTIQRICEIFKFAGMLTTTYGIRPFFCSSSSAVYHILKSYHEENNGAEKMTAATISPILQAFLFRKGFKTAEDIQRIEDIGGSLSRGLLLLLHTLRRNTKIFGKTRPLKYSTAETHKRGVFNEDELREMERLFANSDAQPEPAGEQQDEPPDYKLIDVAYESFGRVDEQEFSEISQLVYEKEEEMKRGWVPSDGDLDTEINDIDVDDARGEIFPDYQGEDYQVSIQPKIRQTPIALGGRHRQRETQRDTTILTDGTKYCGHWDNASRHLEMRITPEIAAIALTAAGTTRGDFPPEVLVKGHIHDSKRHPLNWALDSKATDPGAKLAFSIDTSSGPRYLFANDEGNARKANTFVDWMSGCPIETIGMRPRRHIMPM</sequence>
<evidence type="ECO:0000313" key="2">
    <source>
        <dbReference type="EMBL" id="OJJ58589.1"/>
    </source>
</evidence>
<dbReference type="EMBL" id="KV878586">
    <property type="protein sequence ID" value="OJJ58589.1"/>
    <property type="molecule type" value="Genomic_DNA"/>
</dbReference>
<organism evidence="2 3">
    <name type="scientific">Aspergillus sydowii CBS 593.65</name>
    <dbReference type="NCBI Taxonomy" id="1036612"/>
    <lineage>
        <taxon>Eukaryota</taxon>
        <taxon>Fungi</taxon>
        <taxon>Dikarya</taxon>
        <taxon>Ascomycota</taxon>
        <taxon>Pezizomycotina</taxon>
        <taxon>Eurotiomycetes</taxon>
        <taxon>Eurotiomycetidae</taxon>
        <taxon>Eurotiales</taxon>
        <taxon>Aspergillaceae</taxon>
        <taxon>Aspergillus</taxon>
        <taxon>Aspergillus subgen. Nidulantes</taxon>
    </lineage>
</organism>
<dbReference type="VEuPathDB" id="FungiDB:ASPSYDRAFT_68427"/>
<evidence type="ECO:0000256" key="1">
    <source>
        <dbReference type="SAM" id="MobiDB-lite"/>
    </source>
</evidence>
<name>A0A1L9TGM9_9EURO</name>
<proteinExistence type="predicted"/>
<evidence type="ECO:0000313" key="3">
    <source>
        <dbReference type="Proteomes" id="UP000184356"/>
    </source>
</evidence>
<dbReference type="Proteomes" id="UP000184356">
    <property type="component" value="Unassembled WGS sequence"/>
</dbReference>
<gene>
    <name evidence="2" type="ORF">ASPSYDRAFT_68427</name>
</gene>
<accession>A0A1L9TGM9</accession>
<feature type="compositionally biased region" description="Polar residues" evidence="1">
    <location>
        <begin position="1"/>
        <end position="15"/>
    </location>
</feature>
<dbReference type="GeneID" id="63766506"/>
<dbReference type="OrthoDB" id="4369670at2759"/>
<reference evidence="3" key="1">
    <citation type="journal article" date="2017" name="Genome Biol.">
        <title>Comparative genomics reveals high biological diversity and specific adaptations in the industrially and medically important fungal genus Aspergillus.</title>
        <authorList>
            <person name="de Vries R.P."/>
            <person name="Riley R."/>
            <person name="Wiebenga A."/>
            <person name="Aguilar-Osorio G."/>
            <person name="Amillis S."/>
            <person name="Uchima C.A."/>
            <person name="Anderluh G."/>
            <person name="Asadollahi M."/>
            <person name="Askin M."/>
            <person name="Barry K."/>
            <person name="Battaglia E."/>
            <person name="Bayram O."/>
            <person name="Benocci T."/>
            <person name="Braus-Stromeyer S.A."/>
            <person name="Caldana C."/>
            <person name="Canovas D."/>
            <person name="Cerqueira G.C."/>
            <person name="Chen F."/>
            <person name="Chen W."/>
            <person name="Choi C."/>
            <person name="Clum A."/>
            <person name="Dos Santos R.A."/>
            <person name="Damasio A.R."/>
            <person name="Diallinas G."/>
            <person name="Emri T."/>
            <person name="Fekete E."/>
            <person name="Flipphi M."/>
            <person name="Freyberg S."/>
            <person name="Gallo A."/>
            <person name="Gournas C."/>
            <person name="Habgood R."/>
            <person name="Hainaut M."/>
            <person name="Harispe M.L."/>
            <person name="Henrissat B."/>
            <person name="Hilden K.S."/>
            <person name="Hope R."/>
            <person name="Hossain A."/>
            <person name="Karabika E."/>
            <person name="Karaffa L."/>
            <person name="Karanyi Z."/>
            <person name="Krasevec N."/>
            <person name="Kuo A."/>
            <person name="Kusch H."/>
            <person name="LaButti K."/>
            <person name="Lagendijk E.L."/>
            <person name="Lapidus A."/>
            <person name="Levasseur A."/>
            <person name="Lindquist E."/>
            <person name="Lipzen A."/>
            <person name="Logrieco A.F."/>
            <person name="MacCabe A."/>
            <person name="Maekelae M.R."/>
            <person name="Malavazi I."/>
            <person name="Melin P."/>
            <person name="Meyer V."/>
            <person name="Mielnichuk N."/>
            <person name="Miskei M."/>
            <person name="Molnar A.P."/>
            <person name="Mule G."/>
            <person name="Ngan C.Y."/>
            <person name="Orejas M."/>
            <person name="Orosz E."/>
            <person name="Ouedraogo J.P."/>
            <person name="Overkamp K.M."/>
            <person name="Park H.-S."/>
            <person name="Perrone G."/>
            <person name="Piumi F."/>
            <person name="Punt P.J."/>
            <person name="Ram A.F."/>
            <person name="Ramon A."/>
            <person name="Rauscher S."/>
            <person name="Record E."/>
            <person name="Riano-Pachon D.M."/>
            <person name="Robert V."/>
            <person name="Roehrig J."/>
            <person name="Ruller R."/>
            <person name="Salamov A."/>
            <person name="Salih N.S."/>
            <person name="Samson R.A."/>
            <person name="Sandor E."/>
            <person name="Sanguinetti M."/>
            <person name="Schuetze T."/>
            <person name="Sepcic K."/>
            <person name="Shelest E."/>
            <person name="Sherlock G."/>
            <person name="Sophianopoulou V."/>
            <person name="Squina F.M."/>
            <person name="Sun H."/>
            <person name="Susca A."/>
            <person name="Todd R.B."/>
            <person name="Tsang A."/>
            <person name="Unkles S.E."/>
            <person name="van de Wiele N."/>
            <person name="van Rossen-Uffink D."/>
            <person name="Oliveira J.V."/>
            <person name="Vesth T.C."/>
            <person name="Visser J."/>
            <person name="Yu J.-H."/>
            <person name="Zhou M."/>
            <person name="Andersen M.R."/>
            <person name="Archer D.B."/>
            <person name="Baker S.E."/>
            <person name="Benoit I."/>
            <person name="Brakhage A.A."/>
            <person name="Braus G.H."/>
            <person name="Fischer R."/>
            <person name="Frisvad J.C."/>
            <person name="Goldman G.H."/>
            <person name="Houbraken J."/>
            <person name="Oakley B."/>
            <person name="Pocsi I."/>
            <person name="Scazzocchio C."/>
            <person name="Seiboth B."/>
            <person name="vanKuyk P.A."/>
            <person name="Wortman J."/>
            <person name="Dyer P.S."/>
            <person name="Grigoriev I.V."/>
        </authorList>
    </citation>
    <scope>NUCLEOTIDE SEQUENCE [LARGE SCALE GENOMIC DNA]</scope>
    <source>
        <strain evidence="3">CBS 593.65</strain>
    </source>
</reference>
<keyword evidence="3" id="KW-1185">Reference proteome</keyword>
<dbReference type="AlphaFoldDB" id="A0A1L9TGM9"/>